<feature type="region of interest" description="Disordered" evidence="1">
    <location>
        <begin position="257"/>
        <end position="313"/>
    </location>
</feature>
<dbReference type="EMBL" id="JAUBDI010000009">
    <property type="protein sequence ID" value="MDW0113682.1"/>
    <property type="molecule type" value="Genomic_DNA"/>
</dbReference>
<protein>
    <submittedName>
        <fullName evidence="2">Uncharacterized protein</fullName>
    </submittedName>
</protein>
<feature type="compositionally biased region" description="Basic and acidic residues" evidence="1">
    <location>
        <begin position="257"/>
        <end position="280"/>
    </location>
</feature>
<sequence length="338" mass="38641">MLVIACVIAMKLFAQAQRIEDKQVEVLRKKLQSLQLNGVASSRLRTFIAADALAKVSLDGDKQQIYLWRAQSHEGELLEKPQKNMSYETFSYKAELLESVSVLADDHVLSTSNQTDLKGDEQSATSESGKVERITLLLQVTDEKYPFHPIRFYHKPNLGLVKGSADYKKVIEEVMDWFESLSELTCVKDGIEQQGDLQVNERFDWEEADSERSKLPEVEGEHAHGEFKEVTNEISHSSEVREEDLVAVNCVEVKEQEANENERIVEESSEVRTVSETKEMSEEESENKEVEKSVPYEYSHSVDSEISNVTTEPAENELSYFEKLIKQNKEQLNAERKK</sequence>
<keyword evidence="3" id="KW-1185">Reference proteome</keyword>
<accession>A0ABU4G9M3</accession>
<feature type="compositionally biased region" description="Polar residues" evidence="1">
    <location>
        <begin position="304"/>
        <end position="313"/>
    </location>
</feature>
<gene>
    <name evidence="2" type="ORF">QT711_10820</name>
</gene>
<evidence type="ECO:0000313" key="2">
    <source>
        <dbReference type="EMBL" id="MDW0113682.1"/>
    </source>
</evidence>
<dbReference type="Proteomes" id="UP001282284">
    <property type="component" value="Unassembled WGS sequence"/>
</dbReference>
<comment type="caution">
    <text evidence="2">The sequence shown here is derived from an EMBL/GenBank/DDBJ whole genome shotgun (WGS) entry which is preliminary data.</text>
</comment>
<evidence type="ECO:0000256" key="1">
    <source>
        <dbReference type="SAM" id="MobiDB-lite"/>
    </source>
</evidence>
<organism evidence="2 3">
    <name type="scientific">Sporosarcina saromensis</name>
    <dbReference type="NCBI Taxonomy" id="359365"/>
    <lineage>
        <taxon>Bacteria</taxon>
        <taxon>Bacillati</taxon>
        <taxon>Bacillota</taxon>
        <taxon>Bacilli</taxon>
        <taxon>Bacillales</taxon>
        <taxon>Caryophanaceae</taxon>
        <taxon>Sporosarcina</taxon>
    </lineage>
</organism>
<proteinExistence type="predicted"/>
<evidence type="ECO:0000313" key="3">
    <source>
        <dbReference type="Proteomes" id="UP001282284"/>
    </source>
</evidence>
<name>A0ABU4G9M3_9BACL</name>
<reference evidence="2 3" key="1">
    <citation type="submission" date="2023-06" db="EMBL/GenBank/DDBJ databases">
        <title>Sporosarcina sp. nov., isolated from Korean traditional fermented seafood 'Jeotgal'.</title>
        <authorList>
            <person name="Yang A.I."/>
            <person name="Shin N.-R."/>
        </authorList>
    </citation>
    <scope>NUCLEOTIDE SEQUENCE [LARGE SCALE GENOMIC DNA]</scope>
    <source>
        <strain evidence="2 3">KCTC13119</strain>
    </source>
</reference>